<keyword evidence="1" id="KW-0808">Transferase</keyword>
<accession>A0ACD1AGV0</accession>
<reference evidence="1" key="1">
    <citation type="submission" date="2019-08" db="EMBL/GenBank/DDBJ databases">
        <title>Genome sequence of Clostridiales bacterium MT110.</title>
        <authorList>
            <person name="Cao J."/>
        </authorList>
    </citation>
    <scope>NUCLEOTIDE SEQUENCE</scope>
    <source>
        <strain evidence="1">MT110</strain>
    </source>
</reference>
<sequence>MAVNLKGRSFLTLMDLTQGEIRYLLDLARDLKAKKRAGIQNEILKGKNIVLLFEKTSTRTRCAFEVACLDEGAHVTFLDSGSSQMGKKESLEDTAKVLGRFYDGIEYRGYEQKVVEELAKFSGVPVWNGLTDADHPTQILADLLTMEEHLSKPLKQCKVVFCGDIRNNMSYAWMYGCAKMGIHFTAYGPAELEPDQQIVAMAKAVAAETGGTIEVSDSPICLKDADVIYTDVWASMGEEAQIPERVRLLTPFKVTMDLMNATENPDVLFLHCLPAFHDFETKMARDWKEKGYDIREVTDEVFRSRHSVVFDEAENRMHTIKAVIAATIA</sequence>
<evidence type="ECO:0000313" key="2">
    <source>
        <dbReference type="Proteomes" id="UP000594014"/>
    </source>
</evidence>
<gene>
    <name evidence="1" type="primary">argF</name>
    <name evidence="1" type="ORF">FRZ06_20390</name>
</gene>
<dbReference type="EMBL" id="CP042469">
    <property type="protein sequence ID" value="QOX65553.1"/>
    <property type="molecule type" value="Genomic_DNA"/>
</dbReference>
<evidence type="ECO:0000313" key="1">
    <source>
        <dbReference type="EMBL" id="QOX65553.1"/>
    </source>
</evidence>
<name>A0ACD1AGV0_9FIRM</name>
<organism evidence="1 2">
    <name type="scientific">Anoxybacterium hadale</name>
    <dbReference type="NCBI Taxonomy" id="3408580"/>
    <lineage>
        <taxon>Bacteria</taxon>
        <taxon>Bacillati</taxon>
        <taxon>Bacillota</taxon>
        <taxon>Clostridia</taxon>
        <taxon>Peptostreptococcales</taxon>
        <taxon>Anaerovoracaceae</taxon>
        <taxon>Anoxybacterium</taxon>
    </lineage>
</organism>
<keyword evidence="2" id="KW-1185">Reference proteome</keyword>
<protein>
    <submittedName>
        <fullName evidence="1">Ornithine carbamoyltransferase</fullName>
        <ecNumber evidence="1">2.1.3.3</ecNumber>
    </submittedName>
</protein>
<dbReference type="Proteomes" id="UP000594014">
    <property type="component" value="Chromosome"/>
</dbReference>
<dbReference type="EC" id="2.1.3.3" evidence="1"/>
<proteinExistence type="predicted"/>